<dbReference type="EMBL" id="UINC01001058">
    <property type="protein sequence ID" value="SUZ69295.1"/>
    <property type="molecule type" value="Genomic_DNA"/>
</dbReference>
<evidence type="ECO:0000256" key="2">
    <source>
        <dbReference type="ARBA" id="ARBA00023015"/>
    </source>
</evidence>
<dbReference type="Pfam" id="PF00126">
    <property type="entry name" value="HTH_1"/>
    <property type="match status" value="1"/>
</dbReference>
<keyword evidence="4" id="KW-0804">Transcription</keyword>
<evidence type="ECO:0000256" key="1">
    <source>
        <dbReference type="ARBA" id="ARBA00009437"/>
    </source>
</evidence>
<dbReference type="InterPro" id="IPR005119">
    <property type="entry name" value="LysR_subst-bd"/>
</dbReference>
<dbReference type="AlphaFoldDB" id="A0A381PQG6"/>
<reference evidence="6" key="1">
    <citation type="submission" date="2018-05" db="EMBL/GenBank/DDBJ databases">
        <authorList>
            <person name="Lanie J.A."/>
            <person name="Ng W.-L."/>
            <person name="Kazmierczak K.M."/>
            <person name="Andrzejewski T.M."/>
            <person name="Davidsen T.M."/>
            <person name="Wayne K.J."/>
            <person name="Tettelin H."/>
            <person name="Glass J.I."/>
            <person name="Rusch D."/>
            <person name="Podicherti R."/>
            <person name="Tsui H.-C.T."/>
            <person name="Winkler M.E."/>
        </authorList>
    </citation>
    <scope>NUCLEOTIDE SEQUENCE</scope>
</reference>
<dbReference type="CDD" id="cd05466">
    <property type="entry name" value="PBP2_LTTR_substrate"/>
    <property type="match status" value="1"/>
</dbReference>
<proteinExistence type="inferred from homology"/>
<evidence type="ECO:0000256" key="3">
    <source>
        <dbReference type="ARBA" id="ARBA00023125"/>
    </source>
</evidence>
<sequence length="287" mass="31830">MNVVIENLETLVQLSASGTMMETATRMKISQSAVSKRIASLESYYDRKLVERHGRRVALTHHGRQLVDKVTPLLQEVRGVFLEDNALRKGRIIVGVSEAILSSWGPRLFAVVQSDLPEVEFEFHAQRSPAVLDRIRAGEYMVGVCTGMADAEADLQSEVIHLEPMVIIPSGLARTGYQVFEPLDVITIESRSGAWASIEEDMRRLKLRRNTSMESFFAVGQMAIEGFGHGLVPHGVAVTLGIAKELLIDLGKEGMNRPVRFVARKSMFARPLIQNFHKALVTHAASI</sequence>
<dbReference type="GO" id="GO:0000976">
    <property type="term" value="F:transcription cis-regulatory region binding"/>
    <property type="evidence" value="ECO:0007669"/>
    <property type="project" value="TreeGrafter"/>
</dbReference>
<dbReference type="PANTHER" id="PTHR30126:SF94">
    <property type="entry name" value="LYSR FAMILY TRANSCRIPTIONAL REGULATOR"/>
    <property type="match status" value="1"/>
</dbReference>
<protein>
    <recommendedName>
        <fullName evidence="5">HTH lysR-type domain-containing protein</fullName>
    </recommendedName>
</protein>
<dbReference type="PANTHER" id="PTHR30126">
    <property type="entry name" value="HTH-TYPE TRANSCRIPTIONAL REGULATOR"/>
    <property type="match status" value="1"/>
</dbReference>
<accession>A0A381PQG6</accession>
<dbReference type="InterPro" id="IPR000847">
    <property type="entry name" value="LysR_HTH_N"/>
</dbReference>
<feature type="domain" description="HTH lysR-type" evidence="5">
    <location>
        <begin position="1"/>
        <end position="60"/>
    </location>
</feature>
<gene>
    <name evidence="6" type="ORF">METZ01_LOCUS22149</name>
</gene>
<comment type="similarity">
    <text evidence="1">Belongs to the LysR transcriptional regulatory family.</text>
</comment>
<dbReference type="SUPFAM" id="SSF46785">
    <property type="entry name" value="Winged helix' DNA-binding domain"/>
    <property type="match status" value="1"/>
</dbReference>
<dbReference type="InterPro" id="IPR036390">
    <property type="entry name" value="WH_DNA-bd_sf"/>
</dbReference>
<evidence type="ECO:0000259" key="5">
    <source>
        <dbReference type="PROSITE" id="PS50931"/>
    </source>
</evidence>
<evidence type="ECO:0000256" key="4">
    <source>
        <dbReference type="ARBA" id="ARBA00023163"/>
    </source>
</evidence>
<keyword evidence="3" id="KW-0238">DNA-binding</keyword>
<name>A0A381PQG6_9ZZZZ</name>
<dbReference type="Pfam" id="PF03466">
    <property type="entry name" value="LysR_substrate"/>
    <property type="match status" value="1"/>
</dbReference>
<dbReference type="GO" id="GO:0003700">
    <property type="term" value="F:DNA-binding transcription factor activity"/>
    <property type="evidence" value="ECO:0007669"/>
    <property type="project" value="InterPro"/>
</dbReference>
<dbReference type="Gene3D" id="3.40.190.10">
    <property type="entry name" value="Periplasmic binding protein-like II"/>
    <property type="match status" value="1"/>
</dbReference>
<keyword evidence="2" id="KW-0805">Transcription regulation</keyword>
<dbReference type="PROSITE" id="PS50931">
    <property type="entry name" value="HTH_LYSR"/>
    <property type="match status" value="1"/>
</dbReference>
<dbReference type="InterPro" id="IPR036388">
    <property type="entry name" value="WH-like_DNA-bd_sf"/>
</dbReference>
<evidence type="ECO:0000313" key="6">
    <source>
        <dbReference type="EMBL" id="SUZ69295.1"/>
    </source>
</evidence>
<dbReference type="Gene3D" id="1.10.10.10">
    <property type="entry name" value="Winged helix-like DNA-binding domain superfamily/Winged helix DNA-binding domain"/>
    <property type="match status" value="1"/>
</dbReference>
<dbReference type="SUPFAM" id="SSF53850">
    <property type="entry name" value="Periplasmic binding protein-like II"/>
    <property type="match status" value="1"/>
</dbReference>
<organism evidence="6">
    <name type="scientific">marine metagenome</name>
    <dbReference type="NCBI Taxonomy" id="408172"/>
    <lineage>
        <taxon>unclassified sequences</taxon>
        <taxon>metagenomes</taxon>
        <taxon>ecological metagenomes</taxon>
    </lineage>
</organism>